<keyword evidence="4" id="KW-0479">Metal-binding</keyword>
<evidence type="ECO:0000256" key="4">
    <source>
        <dbReference type="ARBA" id="ARBA00022723"/>
    </source>
</evidence>
<dbReference type="EMBL" id="BARU01040518">
    <property type="protein sequence ID" value="GAH78529.1"/>
    <property type="molecule type" value="Genomic_DNA"/>
</dbReference>
<feature type="non-terminal residue" evidence="8">
    <location>
        <position position="231"/>
    </location>
</feature>
<dbReference type="PANTHER" id="PTHR43787:SF11">
    <property type="entry name" value="UPF0026 PROTEIN SLR1464"/>
    <property type="match status" value="1"/>
</dbReference>
<keyword evidence="2" id="KW-0004">4Fe-4S</keyword>
<dbReference type="InterPro" id="IPR013785">
    <property type="entry name" value="Aldolase_TIM"/>
</dbReference>
<dbReference type="GO" id="GO:0046872">
    <property type="term" value="F:metal ion binding"/>
    <property type="evidence" value="ECO:0007669"/>
    <property type="project" value="UniProtKB-KW"/>
</dbReference>
<dbReference type="GO" id="GO:0051539">
    <property type="term" value="F:4 iron, 4 sulfur cluster binding"/>
    <property type="evidence" value="ECO:0007669"/>
    <property type="project" value="UniProtKB-KW"/>
</dbReference>
<dbReference type="SUPFAM" id="SSF102114">
    <property type="entry name" value="Radical SAM enzymes"/>
    <property type="match status" value="1"/>
</dbReference>
<dbReference type="SFLD" id="SFLDG01067">
    <property type="entry name" value="SPASM/twitch_domain_containing"/>
    <property type="match status" value="1"/>
</dbReference>
<dbReference type="SFLD" id="SFLDS00029">
    <property type="entry name" value="Radical_SAM"/>
    <property type="match status" value="1"/>
</dbReference>
<keyword evidence="5" id="KW-0408">Iron</keyword>
<comment type="cofactor">
    <cofactor evidence="1">
        <name>[4Fe-4S] cluster</name>
        <dbReference type="ChEBI" id="CHEBI:49883"/>
    </cofactor>
</comment>
<evidence type="ECO:0000256" key="1">
    <source>
        <dbReference type="ARBA" id="ARBA00001966"/>
    </source>
</evidence>
<keyword evidence="6" id="KW-0411">Iron-sulfur</keyword>
<dbReference type="AlphaFoldDB" id="X1JJS5"/>
<feature type="non-terminal residue" evidence="8">
    <location>
        <position position="1"/>
    </location>
</feature>
<organism evidence="8">
    <name type="scientific">marine sediment metagenome</name>
    <dbReference type="NCBI Taxonomy" id="412755"/>
    <lineage>
        <taxon>unclassified sequences</taxon>
        <taxon>metagenomes</taxon>
        <taxon>ecological metagenomes</taxon>
    </lineage>
</organism>
<evidence type="ECO:0000259" key="7">
    <source>
        <dbReference type="PROSITE" id="PS51918"/>
    </source>
</evidence>
<evidence type="ECO:0000256" key="5">
    <source>
        <dbReference type="ARBA" id="ARBA00023004"/>
    </source>
</evidence>
<proteinExistence type="predicted"/>
<dbReference type="InterPro" id="IPR040084">
    <property type="entry name" value="GTPase_Obg"/>
</dbReference>
<evidence type="ECO:0000313" key="8">
    <source>
        <dbReference type="EMBL" id="GAH78529.1"/>
    </source>
</evidence>
<dbReference type="CDD" id="cd01335">
    <property type="entry name" value="Radical_SAM"/>
    <property type="match status" value="1"/>
</dbReference>
<name>X1JJS5_9ZZZZ</name>
<dbReference type="GO" id="GO:0003824">
    <property type="term" value="F:catalytic activity"/>
    <property type="evidence" value="ECO:0007669"/>
    <property type="project" value="InterPro"/>
</dbReference>
<accession>X1JJS5</accession>
<reference evidence="8" key="1">
    <citation type="journal article" date="2014" name="Front. Microbiol.">
        <title>High frequency of phylogenetically diverse reductive dehalogenase-homologous genes in deep subseafloor sedimentary metagenomes.</title>
        <authorList>
            <person name="Kawai M."/>
            <person name="Futagami T."/>
            <person name="Toyoda A."/>
            <person name="Takaki Y."/>
            <person name="Nishi S."/>
            <person name="Hori S."/>
            <person name="Arai W."/>
            <person name="Tsubouchi T."/>
            <person name="Morono Y."/>
            <person name="Uchiyama I."/>
            <person name="Ito T."/>
            <person name="Fujiyama A."/>
            <person name="Inagaki F."/>
            <person name="Takami H."/>
        </authorList>
    </citation>
    <scope>NUCLEOTIDE SEQUENCE</scope>
    <source>
        <strain evidence="8">Expedition CK06-06</strain>
    </source>
</reference>
<evidence type="ECO:0000256" key="6">
    <source>
        <dbReference type="ARBA" id="ARBA00023014"/>
    </source>
</evidence>
<dbReference type="InterPro" id="IPR058240">
    <property type="entry name" value="rSAM_sf"/>
</dbReference>
<dbReference type="Pfam" id="PF04055">
    <property type="entry name" value="Radical_SAM"/>
    <property type="match status" value="1"/>
</dbReference>
<dbReference type="SFLD" id="SFLDG01083">
    <property type="entry name" value="Uncharacterised_Radical_SAM_Su"/>
    <property type="match status" value="1"/>
</dbReference>
<dbReference type="Gene3D" id="3.20.20.70">
    <property type="entry name" value="Aldolase class I"/>
    <property type="match status" value="1"/>
</dbReference>
<comment type="caution">
    <text evidence="8">The sequence shown here is derived from an EMBL/GenBank/DDBJ whole genome shotgun (WGS) entry which is preliminary data.</text>
</comment>
<dbReference type="PANTHER" id="PTHR43787">
    <property type="entry name" value="FEMO COFACTOR BIOSYNTHESIS PROTEIN NIFB-RELATED"/>
    <property type="match status" value="1"/>
</dbReference>
<dbReference type="InterPro" id="IPR007197">
    <property type="entry name" value="rSAM"/>
</dbReference>
<keyword evidence="3" id="KW-0949">S-adenosyl-L-methionine</keyword>
<feature type="domain" description="Radical SAM core" evidence="7">
    <location>
        <begin position="1"/>
        <end position="215"/>
    </location>
</feature>
<evidence type="ECO:0000256" key="3">
    <source>
        <dbReference type="ARBA" id="ARBA00022691"/>
    </source>
</evidence>
<sequence length="231" mass="26768">SKTCNFSCIYCQLGRTTNLTNTRQKFFPKEDIIQEMKLSLKIHEKTMDFLTFVGSGEPTLYKDLKDLISAAKRLTNKPVCVITNGALLYDQEVKNSLMEADVIMPSLDAGNEKMFRKINRPHPDIKFDKMVEGMIEFRKKFPSKIWMEIMLMKNINDGIESLKVIKKILNQINPDRTYINVPIRPPAESWVKKPSKESIERCKEIFGEIYNISFPEEGRFFSPSSDLENEI</sequence>
<protein>
    <recommendedName>
        <fullName evidence="7">Radical SAM core domain-containing protein</fullName>
    </recommendedName>
</protein>
<gene>
    <name evidence="8" type="ORF">S03H2_62628</name>
</gene>
<evidence type="ECO:0000256" key="2">
    <source>
        <dbReference type="ARBA" id="ARBA00022485"/>
    </source>
</evidence>
<dbReference type="PROSITE" id="PS51918">
    <property type="entry name" value="RADICAL_SAM"/>
    <property type="match status" value="1"/>
</dbReference>